<keyword evidence="4" id="KW-1185">Reference proteome</keyword>
<dbReference type="EMBL" id="KV784373">
    <property type="protein sequence ID" value="OEU10186.1"/>
    <property type="molecule type" value="Genomic_DNA"/>
</dbReference>
<feature type="region of interest" description="Disordered" evidence="1">
    <location>
        <begin position="138"/>
        <end position="185"/>
    </location>
</feature>
<feature type="compositionally biased region" description="Polar residues" evidence="1">
    <location>
        <begin position="2472"/>
        <end position="2487"/>
    </location>
</feature>
<dbReference type="SUPFAM" id="SSF56219">
    <property type="entry name" value="DNase I-like"/>
    <property type="match status" value="1"/>
</dbReference>
<feature type="region of interest" description="Disordered" evidence="1">
    <location>
        <begin position="3109"/>
        <end position="3133"/>
    </location>
</feature>
<feature type="compositionally biased region" description="Acidic residues" evidence="1">
    <location>
        <begin position="1032"/>
        <end position="1043"/>
    </location>
</feature>
<protein>
    <recommendedName>
        <fullName evidence="2">RNase H type-1 domain-containing protein</fullName>
    </recommendedName>
</protein>
<dbReference type="Proteomes" id="UP000095751">
    <property type="component" value="Unassembled WGS sequence"/>
</dbReference>
<feature type="compositionally biased region" description="Basic and acidic residues" evidence="1">
    <location>
        <begin position="2455"/>
        <end position="2470"/>
    </location>
</feature>
<feature type="region of interest" description="Disordered" evidence="1">
    <location>
        <begin position="1145"/>
        <end position="1170"/>
    </location>
</feature>
<feature type="compositionally biased region" description="Basic and acidic residues" evidence="1">
    <location>
        <begin position="1104"/>
        <end position="1117"/>
    </location>
</feature>
<feature type="compositionally biased region" description="Basic and acidic residues" evidence="1">
    <location>
        <begin position="166"/>
        <end position="184"/>
    </location>
</feature>
<feature type="compositionally biased region" description="Low complexity" evidence="1">
    <location>
        <begin position="3117"/>
        <end position="3128"/>
    </location>
</feature>
<dbReference type="PANTHER" id="PTHR36812:SF9">
    <property type="entry name" value="MYB-LIKE PROTEIN X ISOFORM X1"/>
    <property type="match status" value="1"/>
</dbReference>
<feature type="compositionally biased region" description="Basic and acidic residues" evidence="1">
    <location>
        <begin position="999"/>
        <end position="1008"/>
    </location>
</feature>
<dbReference type="GO" id="GO:0004523">
    <property type="term" value="F:RNA-DNA hybrid ribonuclease activity"/>
    <property type="evidence" value="ECO:0007669"/>
    <property type="project" value="InterPro"/>
</dbReference>
<gene>
    <name evidence="3" type="ORF">FRACYDRAFT_247800</name>
</gene>
<feature type="compositionally biased region" description="Polar residues" evidence="1">
    <location>
        <begin position="874"/>
        <end position="898"/>
    </location>
</feature>
<name>A0A1E7EWE8_9STRA</name>
<feature type="compositionally biased region" description="Polar residues" evidence="1">
    <location>
        <begin position="911"/>
        <end position="923"/>
    </location>
</feature>
<evidence type="ECO:0000259" key="2">
    <source>
        <dbReference type="PROSITE" id="PS50879"/>
    </source>
</evidence>
<proteinExistence type="predicted"/>
<feature type="compositionally biased region" description="Basic and acidic residues" evidence="1">
    <location>
        <begin position="277"/>
        <end position="289"/>
    </location>
</feature>
<dbReference type="Gene3D" id="3.60.10.10">
    <property type="entry name" value="Endonuclease/exonuclease/phosphatase"/>
    <property type="match status" value="1"/>
</dbReference>
<feature type="domain" description="RNase H type-1" evidence="2">
    <location>
        <begin position="2715"/>
        <end position="2883"/>
    </location>
</feature>
<feature type="region of interest" description="Disordered" evidence="1">
    <location>
        <begin position="874"/>
        <end position="924"/>
    </location>
</feature>
<dbReference type="PROSITE" id="PS50879">
    <property type="entry name" value="RNASE_H_1"/>
    <property type="match status" value="1"/>
</dbReference>
<evidence type="ECO:0000313" key="4">
    <source>
        <dbReference type="Proteomes" id="UP000095751"/>
    </source>
</evidence>
<feature type="region of interest" description="Disordered" evidence="1">
    <location>
        <begin position="200"/>
        <end position="240"/>
    </location>
</feature>
<feature type="compositionally biased region" description="Polar residues" evidence="1">
    <location>
        <begin position="2438"/>
        <end position="2451"/>
    </location>
</feature>
<organism evidence="3 4">
    <name type="scientific">Fragilariopsis cylindrus CCMP1102</name>
    <dbReference type="NCBI Taxonomy" id="635003"/>
    <lineage>
        <taxon>Eukaryota</taxon>
        <taxon>Sar</taxon>
        <taxon>Stramenopiles</taxon>
        <taxon>Ochrophyta</taxon>
        <taxon>Bacillariophyta</taxon>
        <taxon>Bacillariophyceae</taxon>
        <taxon>Bacillariophycidae</taxon>
        <taxon>Bacillariales</taxon>
        <taxon>Bacillariaceae</taxon>
        <taxon>Fragilariopsis</taxon>
    </lineage>
</organism>
<feature type="region of interest" description="Disordered" evidence="1">
    <location>
        <begin position="989"/>
        <end position="1008"/>
    </location>
</feature>
<feature type="compositionally biased region" description="Basic and acidic residues" evidence="1">
    <location>
        <begin position="200"/>
        <end position="226"/>
    </location>
</feature>
<accession>A0A1E7EWE8</accession>
<feature type="region of interest" description="Disordered" evidence="1">
    <location>
        <begin position="271"/>
        <end position="348"/>
    </location>
</feature>
<feature type="compositionally biased region" description="Basic and acidic residues" evidence="1">
    <location>
        <begin position="1080"/>
        <end position="1098"/>
    </location>
</feature>
<dbReference type="InterPro" id="IPR005135">
    <property type="entry name" value="Endo/exonuclease/phosphatase"/>
</dbReference>
<feature type="compositionally biased region" description="Acidic residues" evidence="1">
    <location>
        <begin position="143"/>
        <end position="165"/>
    </location>
</feature>
<sequence length="3342" mass="383098">MIPKPVLIHQGWSHSNGEDMYDNISIGSTKEAQSRNKLDQKSMKLKENSENGIIGISDNGKIPYTDEQGWTTIEANGRRKPKTTTMERPIIDSVITTINVETTTVHGAMEVRIESPVRNNRCIIPDDASFDTTKQLMKQVPTTEDEVEEEDEDNDVDEAEEEKEEEEKIRMEVNRNNDNKKNENNRCTITNGIEFEFELNRQHQSEHHRLTPPRIEDKEEEKKQEEDKEDKEEDKEERYKKEKYNNKKNKNITNTSEEKESGKERIVTMAIEQAGDNENRRLATERATDDQMQEEDGNGNENTTGSEGNNGNNTSGNSGNNGNNDNNNNGDNSNNNNNRKRGGRAKVSIVEPTDMATYTFTIAWRPANKAGKDGKIIIKNVMREMQHREPTIIFHPTNSTTSPVPRDINNINNDFPTTPEKFDDFFDQMRNRDNTNQQTFMKVSMPHNEKELQKKLHNYLYHNQLYMNSPFINDNTLEHVGFVEKGHSRLVFRPAMEKKIQNGIKDIMNGDQLTPQQIAQIKNLSSDVRVECHRGTVRGGAYTNQSVCEGIVLKTTKSQAKLVMELLAMLPDNLLGEHYRICPKSVNQHLGFELYGQIVADTANFQHKLQPITILNCHPSVFDDMYGNVKVVNSTQVKVKQFILGNCGAISIEETNETATKGKYIFQESSDRPAALECIKAYDNYPLVNDTVTISGHAENLAQKIRERYKNKPKTPIRTMQSSQYSYHGSVSMEEQNALQAAAAAVPRSIIKKGRHNINLALPLQQWPSPPAVHQAATTTTNQAEIGTVMSNLSPDDSAKTMMTNVSKMVESLGTVVTTMAKETANTNETMKQMMIQQATTMNNLMMIMTRNEDRRQGTPISISEIQPVIDLQQGSTPASTLTNSQYSLSQEQSPSSNKRPKHGLDDDETTALSTIENENGTTEDMIEEQIEATINEQSTDVTMGDNDEQTTVETTNTANKLVASRKQFKEQQNNEPNIPELISRYGAVESSDDDSEEDTPRQRLPIEKRLEQLKEAIERISSVQERNREDSDSEINNEEEDEYSKIPGLQDRNREDSDSEDDEEDDDQQQQQNIRTKVSRIEKINTKLVRNREENTKSVRNSEQLRTKSVRKERNSEGINTKSVRNSELRTKLSRIAEEILPYSTTEKRPAPMESEGEPTANGDEGTTSEEDLFFVSSDDEGEEEDTIGNDTPYVRVYCQNVCGIYDRDGIGLDSAFNEVKRAGADIFTFNETHGDESNALARRATKMSKQRMWRDNNEDCKILHSSSTAPVLSFTKPGGNMVGITGSLVGRIRETITDPYGRWCGYTLIGKDNKEIMVLTAYNVSQHKNAKVGDDTLYNQQTALYKLKDIRDPDPKKLFIEDLTALVKKARTEDKDIILTGDFNELVGDDPNGMVKVISAGGLTDAHSHQHGIVDITTYTRGVKRLDYVFVTPRLVDHILRSGYEPFHARIASDHRGYFVDFALAGFLDRQLPSIFSASSRAIRGTHPKNITKYVEHLHKVFTMRDIYRRVKLQKNWYEKKKLEALDREITSVMLEAEEQCRIHHREPWSEEVNEVMTTANILRIHLSSLKNNIDCSNQIQQKQLLLKNQIQLPADIEEASKALSIAQKNRRKLIRDNRTKTTNIGEEQEAAYVAMNPEMDAKRAAQIFQRAKDTKQMMSELPSKMNCPGGLSAVRVPLPKEGIEIEYLAITDGPTIERVILEKNIRHFRQAEFTPLASPEVIRKIGFGADTIQAEQFLEGTGDPTDITDDEWSRFLLTSMKRHSKELKIEITAEKMMDKYKRWKERTSTSPSGRHLGHFHALFRPLKAKNKKDRERLEDIRQDLIELHATMLQTAYDNEHVYKRWEYILTCMLAKETGIPRIHRLRVIHLYECDLNLLFSLVFRELDQHCEDNFLLNKGVYGSRPNRRAMDPVFVDVTQNEMAMVTRKALVKFNNDATACFDRILVHLLSLCLQSFGCPKKLTKILGELLRVAKYAIKTGIGISKETYQHSDESPAFGSGQGSAASAQGWTKLVSMLFDIHDRYGHGCKYEDPWRLYSEIIGMLGFVDDNNITNNGEDWETVNDIIIRTQHDAQLWNDLLRATGGALNLDKCFAQVLAFQFGLNGAPVIAPADPTNIIIIKDRQNNKEVIIKPISPYTTYRFLGTEQGTSKNQKSQQGKLVKTSGTHNRKLACSAMSPRCAWVHYTAVFLSSVGYPLSMCHLSQHQLHDLQKKYIPTLLNKISIARTHAHALVFGPRAYGGVGCNDLRIEQGLDAVQNLIRQLRTPGYGKQLATIFLRTFQHASGLSKPLLQHPRIRAPHLEGHYYVHIRRFLAKHGASLEIECIPQSIDERMGDTYIMDVVCVPSAALTLDRTKLKHYTNAEINQIHYCKSYLQVKRISDLCTADGAFILPSIAKGERSIRQCTSKLNEITQEKPGDQSWTVWRKFLKTLCKPNLNQGSNPESTETSLFEPRTEPKPNEPRTEPGSRSRLNLTTEPRNDPTSLENRDSLIEYEDLQQRKAMIDKVSTGTFILKYWVGVAYRGIVTNNTGKYYKILYEDNDEEELNHTEVIQYEKKYREEGRMTGEIGQRMRLMKPLGDWLVRANDSERLWPFYYSEDTDVLYRSYRKEWHTNGEYYYDCHKIADNDTYNYVPDGNVERLPTDATPTDVIDTNDGWRITKHHSLRQQEEKQQPMESKTIMQYIQSQEEHVSQYYAEINFFTTPYEVYELIKSPRKYNIATDGGAIPLKGSLGFVVANEDGTILLSCYGQPSGNDPLSFRSEICALLAAAKLLQLITEYYDNQIQCEEPARGKIQVYTDSLSMIKKLEAYDEYPTAHLKTVLNSEWDVLSALSRTLKKFRTYPKLSWVKSHQDDLVFDEKAMPLEAYLNSEADELATIGLKRLQEKPTVPMDPNTCIQFHIEGRTITRNFKNTVREIILLKPLRKFYCERFKWSDNIFDLIDWDVFRPVYKKRLSTKGIAWMHKFCIKKLPTGERVHKRDHFHDKRCASCLDDEDDDHILQCDNRRSVRKKVVNQINVLRKTVDKNLCDILQEGLMAYFKGDCMSNTMFRIRGGKGMERYKNLIDEQTVIGWDNLLRGKFSKEWRIQQKAYKTRLRLVDPIEYDRIKRQKKRQQEQQNDANNNNKTTKSKNKTEEFHGFFQSIVPIILEMWTDRCIDRNTPVLGGRIVAEYESLCKKVTHLYTLREMVLPEDEIKIYDETLLSKLADTNQQLKKWINRWRPVIDHSMKRVKELAQENSKPIWQHFTANKPAKTKVSRKTTKQSKPKKYSNNPLTNVYTRLKKKRSSSRVLPVIKKIKHKVNHLISTLYNKLGKKRSTSREQTALEVGKQIIDDRFGDEPK</sequence>
<reference evidence="3 4" key="1">
    <citation type="submission" date="2016-09" db="EMBL/GenBank/DDBJ databases">
        <title>Extensive genetic diversity and differential bi-allelic expression allows diatom success in the polar Southern Ocean.</title>
        <authorList>
            <consortium name="DOE Joint Genome Institute"/>
            <person name="Mock T."/>
            <person name="Otillar R.P."/>
            <person name="Strauss J."/>
            <person name="Dupont C."/>
            <person name="Frickenhaus S."/>
            <person name="Maumus F."/>
            <person name="Mcmullan M."/>
            <person name="Sanges R."/>
            <person name="Schmutz J."/>
            <person name="Toseland A."/>
            <person name="Valas R."/>
            <person name="Veluchamy A."/>
            <person name="Ward B.J."/>
            <person name="Allen A."/>
            <person name="Barry K."/>
            <person name="Falciatore A."/>
            <person name="Ferrante M."/>
            <person name="Fortunato A.E."/>
            <person name="Gloeckner G."/>
            <person name="Gruber A."/>
            <person name="Hipkin R."/>
            <person name="Janech M."/>
            <person name="Kroth P."/>
            <person name="Leese F."/>
            <person name="Lindquist E."/>
            <person name="Lyon B.R."/>
            <person name="Martin J."/>
            <person name="Mayer C."/>
            <person name="Parker M."/>
            <person name="Quesneville H."/>
            <person name="Raymond J."/>
            <person name="Uhlig C."/>
            <person name="Valentin K.U."/>
            <person name="Worden A.Z."/>
            <person name="Armbrust E.V."/>
            <person name="Bowler C."/>
            <person name="Green B."/>
            <person name="Moulton V."/>
            <person name="Van Oosterhout C."/>
            <person name="Grigoriev I."/>
        </authorList>
    </citation>
    <scope>NUCLEOTIDE SEQUENCE [LARGE SCALE GENOMIC DNA]</scope>
    <source>
        <strain evidence="3 4">CCMP1102</strain>
    </source>
</reference>
<feature type="compositionally biased region" description="Low complexity" evidence="1">
    <location>
        <begin position="299"/>
        <end position="337"/>
    </location>
</feature>
<dbReference type="InterPro" id="IPR002156">
    <property type="entry name" value="RNaseH_domain"/>
</dbReference>
<dbReference type="InParanoid" id="A0A1E7EWE8"/>
<feature type="compositionally biased region" description="Acidic residues" evidence="1">
    <location>
        <begin position="1058"/>
        <end position="1069"/>
    </location>
</feature>
<evidence type="ECO:0000256" key="1">
    <source>
        <dbReference type="SAM" id="MobiDB-lite"/>
    </source>
</evidence>
<dbReference type="KEGG" id="fcy:FRACYDRAFT_247800"/>
<evidence type="ECO:0000313" key="3">
    <source>
        <dbReference type="EMBL" id="OEU10186.1"/>
    </source>
</evidence>
<feature type="region of interest" description="Disordered" evidence="1">
    <location>
        <begin position="1021"/>
        <end position="1121"/>
    </location>
</feature>
<dbReference type="InterPro" id="IPR036691">
    <property type="entry name" value="Endo/exonu/phosph_ase_sf"/>
</dbReference>
<dbReference type="PANTHER" id="PTHR36812">
    <property type="entry name" value="NEUROFILAMENT TRIPLET M PROTEIN-LIKE PROTEIN"/>
    <property type="match status" value="1"/>
</dbReference>
<dbReference type="GO" id="GO:0003676">
    <property type="term" value="F:nucleic acid binding"/>
    <property type="evidence" value="ECO:0007669"/>
    <property type="project" value="InterPro"/>
</dbReference>
<feature type="region of interest" description="Disordered" evidence="1">
    <location>
        <begin position="2438"/>
        <end position="2490"/>
    </location>
</feature>
<dbReference type="Pfam" id="PF03372">
    <property type="entry name" value="Exo_endo_phos"/>
    <property type="match status" value="1"/>
</dbReference>